<feature type="compositionally biased region" description="Basic and acidic residues" evidence="1">
    <location>
        <begin position="73"/>
        <end position="90"/>
    </location>
</feature>
<feature type="region of interest" description="Disordered" evidence="1">
    <location>
        <begin position="73"/>
        <end position="107"/>
    </location>
</feature>
<name>A0A814EYU2_9BILA</name>
<feature type="compositionally biased region" description="Basic and acidic residues" evidence="1">
    <location>
        <begin position="98"/>
        <end position="107"/>
    </location>
</feature>
<evidence type="ECO:0000256" key="1">
    <source>
        <dbReference type="SAM" id="MobiDB-lite"/>
    </source>
</evidence>
<evidence type="ECO:0000313" key="3">
    <source>
        <dbReference type="EMBL" id="CAF3983848.1"/>
    </source>
</evidence>
<evidence type="ECO:0000313" key="2">
    <source>
        <dbReference type="EMBL" id="CAF0974403.1"/>
    </source>
</evidence>
<reference evidence="2" key="1">
    <citation type="submission" date="2021-02" db="EMBL/GenBank/DDBJ databases">
        <authorList>
            <person name="Nowell W R."/>
        </authorList>
    </citation>
    <scope>NUCLEOTIDE SEQUENCE</scope>
</reference>
<evidence type="ECO:0000313" key="4">
    <source>
        <dbReference type="Proteomes" id="UP000663882"/>
    </source>
</evidence>
<proteinExistence type="predicted"/>
<dbReference type="AlphaFoldDB" id="A0A814EYU2"/>
<gene>
    <name evidence="3" type="ORF">OTI717_LOCUS28098</name>
    <name evidence="2" type="ORF">RFH988_LOCUS12803</name>
</gene>
<dbReference type="EMBL" id="CAJOAX010006534">
    <property type="protein sequence ID" value="CAF3983848.1"/>
    <property type="molecule type" value="Genomic_DNA"/>
</dbReference>
<dbReference type="Proteomes" id="UP000663882">
    <property type="component" value="Unassembled WGS sequence"/>
</dbReference>
<dbReference type="Proteomes" id="UP000663823">
    <property type="component" value="Unassembled WGS sequence"/>
</dbReference>
<dbReference type="OrthoDB" id="10031947at2759"/>
<comment type="caution">
    <text evidence="2">The sequence shown here is derived from an EMBL/GenBank/DDBJ whole genome shotgun (WGS) entry which is preliminary data.</text>
</comment>
<accession>A0A814EYU2</accession>
<protein>
    <submittedName>
        <fullName evidence="2">Uncharacterized protein</fullName>
    </submittedName>
</protein>
<organism evidence="2 4">
    <name type="scientific">Rotaria sordida</name>
    <dbReference type="NCBI Taxonomy" id="392033"/>
    <lineage>
        <taxon>Eukaryota</taxon>
        <taxon>Metazoa</taxon>
        <taxon>Spiralia</taxon>
        <taxon>Gnathifera</taxon>
        <taxon>Rotifera</taxon>
        <taxon>Eurotatoria</taxon>
        <taxon>Bdelloidea</taxon>
        <taxon>Philodinida</taxon>
        <taxon>Philodinidae</taxon>
        <taxon>Rotaria</taxon>
    </lineage>
</organism>
<sequence>MNTKLQQPIKKKTGQVVPLLNSLTGKLNVPHRFLSSVPRVKVVSRRKLPKTLEIPISNIPTIRQYSNKLRETRYDNSFESSKTKTSRDSSLKSSRIKTNHDSSFEPSKIETSHVITTKNNERYQTSFKVLCFGTYDDAFRESSLPTNDFSGVTVFPFWDDLYIYSSTSQGIYYGTEGNAPNRTLIFEYYMSHYQQPSQYYQFQVKFFEATSGIVQFKYFYASDGGVTATVGVQKSSSGPYIQHSYHETNAVQSNMILTFNTNLGTYTNSAIG</sequence>
<dbReference type="EMBL" id="CAJNOO010000546">
    <property type="protein sequence ID" value="CAF0974403.1"/>
    <property type="molecule type" value="Genomic_DNA"/>
</dbReference>